<keyword evidence="4" id="KW-0460">Magnesium</keyword>
<comment type="subcellular location">
    <subcellularLocation>
        <location evidence="4">Cytoplasm</location>
    </subcellularLocation>
</comment>
<evidence type="ECO:0000313" key="7">
    <source>
        <dbReference type="Proteomes" id="UP000279307"/>
    </source>
</evidence>
<feature type="domain" description="NSF AAA+ ATPase lid" evidence="5">
    <location>
        <begin position="49"/>
        <end position="115"/>
    </location>
</feature>
<dbReference type="GO" id="GO:0046872">
    <property type="term" value="F:metal ion binding"/>
    <property type="evidence" value="ECO:0007669"/>
    <property type="project" value="UniProtKB-UniRule"/>
</dbReference>
<dbReference type="Proteomes" id="UP000279307">
    <property type="component" value="Chromosome 11"/>
</dbReference>
<comment type="catalytic activity">
    <reaction evidence="4">
        <text>ATP + H2O = ADP + phosphate + H(+)</text>
        <dbReference type="Rhea" id="RHEA:13065"/>
        <dbReference type="ChEBI" id="CHEBI:15377"/>
        <dbReference type="ChEBI" id="CHEBI:15378"/>
        <dbReference type="ChEBI" id="CHEBI:30616"/>
        <dbReference type="ChEBI" id="CHEBI:43474"/>
        <dbReference type="ChEBI" id="CHEBI:456216"/>
        <dbReference type="EC" id="3.6.4.6"/>
    </reaction>
</comment>
<dbReference type="Pfam" id="PF21964">
    <property type="entry name" value="NSF_ATPase_lid"/>
    <property type="match status" value="1"/>
</dbReference>
<dbReference type="Gene3D" id="1.10.8.60">
    <property type="match status" value="1"/>
</dbReference>
<keyword evidence="4" id="KW-0813">Transport</keyword>
<evidence type="ECO:0000256" key="1">
    <source>
        <dbReference type="ARBA" id="ARBA00006914"/>
    </source>
</evidence>
<evidence type="ECO:0000256" key="4">
    <source>
        <dbReference type="RuleBase" id="RU367045"/>
    </source>
</evidence>
<dbReference type="Gene3D" id="2.40.40.20">
    <property type="match status" value="1"/>
</dbReference>
<dbReference type="InterPro" id="IPR039812">
    <property type="entry name" value="Vesicle-fus_ATPase"/>
</dbReference>
<dbReference type="GO" id="GO:0035494">
    <property type="term" value="P:SNARE complex disassembly"/>
    <property type="evidence" value="ECO:0007669"/>
    <property type="project" value="InterPro"/>
</dbReference>
<accession>A0A3L8D9N7</accession>
<name>A0A3L8D9N7_OOCBI</name>
<dbReference type="GO" id="GO:0043001">
    <property type="term" value="P:Golgi to plasma membrane protein transport"/>
    <property type="evidence" value="ECO:0007669"/>
    <property type="project" value="TreeGrafter"/>
</dbReference>
<dbReference type="InterPro" id="IPR009010">
    <property type="entry name" value="Asp_de-COase-like_dom_sf"/>
</dbReference>
<dbReference type="GO" id="GO:0016887">
    <property type="term" value="F:ATP hydrolysis activity"/>
    <property type="evidence" value="ECO:0007669"/>
    <property type="project" value="InterPro"/>
</dbReference>
<protein>
    <recommendedName>
        <fullName evidence="4">Vesicle-fusing ATPase</fullName>
        <ecNumber evidence="4">3.6.4.6</ecNumber>
    </recommendedName>
</protein>
<gene>
    <name evidence="6" type="ORF">DMN91_011115</name>
</gene>
<dbReference type="PANTHER" id="PTHR23078:SF3">
    <property type="entry name" value="VESICLE-FUSING ATPASE"/>
    <property type="match status" value="1"/>
</dbReference>
<dbReference type="AlphaFoldDB" id="A0A3L8D9N7"/>
<dbReference type="OrthoDB" id="9982946at2759"/>
<keyword evidence="2 4" id="KW-0547">Nucleotide-binding</keyword>
<keyword evidence="4" id="KW-0963">Cytoplasm</keyword>
<dbReference type="EMBL" id="QOIP01000011">
    <property type="protein sequence ID" value="RLU17046.1"/>
    <property type="molecule type" value="Genomic_DNA"/>
</dbReference>
<keyword evidence="4" id="KW-0653">Protein transport</keyword>
<organism evidence="6 7">
    <name type="scientific">Ooceraea biroi</name>
    <name type="common">Clonal raider ant</name>
    <name type="synonym">Cerapachys biroi</name>
    <dbReference type="NCBI Taxonomy" id="2015173"/>
    <lineage>
        <taxon>Eukaryota</taxon>
        <taxon>Metazoa</taxon>
        <taxon>Ecdysozoa</taxon>
        <taxon>Arthropoda</taxon>
        <taxon>Hexapoda</taxon>
        <taxon>Insecta</taxon>
        <taxon>Pterygota</taxon>
        <taxon>Neoptera</taxon>
        <taxon>Endopterygota</taxon>
        <taxon>Hymenoptera</taxon>
        <taxon>Apocrita</taxon>
        <taxon>Aculeata</taxon>
        <taxon>Formicoidea</taxon>
        <taxon>Formicidae</taxon>
        <taxon>Dorylinae</taxon>
        <taxon>Ooceraea</taxon>
    </lineage>
</organism>
<comment type="function">
    <text evidence="4">Required for vesicle-mediated transport. Catalyzes the fusion of transport vesicles within the Golgi cisternae. Is also required for transport from the endoplasmic reticulum to the Golgi stack. Seems to function as a fusion protein required for the delivery of cargo proteins to all compartments of the Golgi stack independent of vesicle origin.</text>
</comment>
<evidence type="ECO:0000313" key="6">
    <source>
        <dbReference type="EMBL" id="RLU17046.1"/>
    </source>
</evidence>
<dbReference type="EC" id="3.6.4.6" evidence="4"/>
<comment type="similarity">
    <text evidence="1 4">Belongs to the AAA ATPase family.</text>
</comment>
<proteinExistence type="inferred from homology"/>
<comment type="caution">
    <text evidence="6">The sequence shown here is derived from an EMBL/GenBank/DDBJ whole genome shotgun (WGS) entry which is preliminary data.</text>
</comment>
<evidence type="ECO:0000256" key="2">
    <source>
        <dbReference type="ARBA" id="ARBA00022741"/>
    </source>
</evidence>
<dbReference type="GO" id="GO:0005524">
    <property type="term" value="F:ATP binding"/>
    <property type="evidence" value="ECO:0007669"/>
    <property type="project" value="UniProtKB-UniRule"/>
</dbReference>
<dbReference type="InterPro" id="IPR054419">
    <property type="entry name" value="NSF_ATPase_lid"/>
</dbReference>
<sequence length="119" mass="13593">MKAVRCPTDELSLSNCAIINPDDFPDDVRQTLKDLRLLSAFNTILHVPNLSTPDHLLNVLEVDLFNDHEMSSLHGKLQGKRVFIGIRNLLYLIDMARQVEPSYRLVEFLSKLEEEGDSE</sequence>
<dbReference type="SUPFAM" id="SSF50692">
    <property type="entry name" value="ADC-like"/>
    <property type="match status" value="1"/>
</dbReference>
<dbReference type="GO" id="GO:0006891">
    <property type="term" value="P:intra-Golgi vesicle-mediated transport"/>
    <property type="evidence" value="ECO:0007669"/>
    <property type="project" value="TreeGrafter"/>
</dbReference>
<evidence type="ECO:0000256" key="3">
    <source>
        <dbReference type="ARBA" id="ARBA00022840"/>
    </source>
</evidence>
<dbReference type="PANTHER" id="PTHR23078">
    <property type="entry name" value="VESICULAR-FUSION PROTEIN NSF"/>
    <property type="match status" value="1"/>
</dbReference>
<comment type="cofactor">
    <cofactor evidence="4">
        <name>Mg(2+)</name>
        <dbReference type="ChEBI" id="CHEBI:18420"/>
    </cofactor>
    <text evidence="4">Binds 1 Mg(2+) ion per subunit.</text>
</comment>
<keyword evidence="4" id="KW-0378">Hydrolase</keyword>
<keyword evidence="4" id="KW-0479">Metal-binding</keyword>
<keyword evidence="4" id="KW-0931">ER-Golgi transport</keyword>
<evidence type="ECO:0000259" key="5">
    <source>
        <dbReference type="Pfam" id="PF21964"/>
    </source>
</evidence>
<reference evidence="6 7" key="1">
    <citation type="journal article" date="2018" name="Genome Res.">
        <title>The genomic architecture and molecular evolution of ant odorant receptors.</title>
        <authorList>
            <person name="McKenzie S.K."/>
            <person name="Kronauer D.J.C."/>
        </authorList>
    </citation>
    <scope>NUCLEOTIDE SEQUENCE [LARGE SCALE GENOMIC DNA]</scope>
    <source>
        <strain evidence="6">Clonal line C1</strain>
    </source>
</reference>
<keyword evidence="3 4" id="KW-0067">ATP-binding</keyword>
<dbReference type="GO" id="GO:0005795">
    <property type="term" value="C:Golgi stack"/>
    <property type="evidence" value="ECO:0007669"/>
    <property type="project" value="TreeGrafter"/>
</dbReference>